<dbReference type="EMBL" id="CP038267">
    <property type="protein sequence ID" value="QBR93630.1"/>
    <property type="molecule type" value="Genomic_DNA"/>
</dbReference>
<protein>
    <recommendedName>
        <fullName evidence="4">Spermidine synthase</fullName>
    </recommendedName>
</protein>
<accession>A0A4P7GNH8</accession>
<organism evidence="2 3">
    <name type="scientific">Nocardioides euryhalodurans</name>
    <dbReference type="NCBI Taxonomy" id="2518370"/>
    <lineage>
        <taxon>Bacteria</taxon>
        <taxon>Bacillati</taxon>
        <taxon>Actinomycetota</taxon>
        <taxon>Actinomycetes</taxon>
        <taxon>Propionibacteriales</taxon>
        <taxon>Nocardioidaceae</taxon>
        <taxon>Nocardioides</taxon>
    </lineage>
</organism>
<reference evidence="2 3" key="1">
    <citation type="submission" date="2019-03" db="EMBL/GenBank/DDBJ databases">
        <title>Three New Species of Nocardioides, Nocardioides euryhalodurans sp. nov., Nocardioides seonyuensis sp. nov. and Nocardioides eburneoflavus sp. nov., Iolated from Soil.</title>
        <authorList>
            <person name="Roh S.G."/>
            <person name="Lee C."/>
            <person name="Kim M.-K."/>
            <person name="Kim S.B."/>
        </authorList>
    </citation>
    <scope>NUCLEOTIDE SEQUENCE [LARGE SCALE GENOMIC DNA]</scope>
    <source>
        <strain evidence="2 3">MMS17-SY117</strain>
    </source>
</reference>
<dbReference type="PANTHER" id="PTHR43317">
    <property type="entry name" value="THERMOSPERMINE SYNTHASE ACAULIS5"/>
    <property type="match status" value="1"/>
</dbReference>
<evidence type="ECO:0000256" key="1">
    <source>
        <dbReference type="ARBA" id="ARBA00023115"/>
    </source>
</evidence>
<name>A0A4P7GNH8_9ACTN</name>
<dbReference type="InterPro" id="IPR029063">
    <property type="entry name" value="SAM-dependent_MTases_sf"/>
</dbReference>
<dbReference type="Pfam" id="PF01564">
    <property type="entry name" value="Spermine_synth"/>
    <property type="match status" value="1"/>
</dbReference>
<dbReference type="CDD" id="cd02440">
    <property type="entry name" value="AdoMet_MTases"/>
    <property type="match status" value="1"/>
</dbReference>
<dbReference type="Proteomes" id="UP000294894">
    <property type="component" value="Chromosome"/>
</dbReference>
<dbReference type="Gene3D" id="3.40.50.150">
    <property type="entry name" value="Vaccinia Virus protein VP39"/>
    <property type="match status" value="1"/>
</dbReference>
<dbReference type="PANTHER" id="PTHR43317:SF3">
    <property type="entry name" value="BLR2883 PROTEIN"/>
    <property type="match status" value="1"/>
</dbReference>
<dbReference type="KEGG" id="noy:EXE57_16125"/>
<dbReference type="AlphaFoldDB" id="A0A4P7GNH8"/>
<dbReference type="OrthoDB" id="9793351at2"/>
<keyword evidence="1" id="KW-0620">Polyamine biosynthesis</keyword>
<evidence type="ECO:0000313" key="3">
    <source>
        <dbReference type="Proteomes" id="UP000294894"/>
    </source>
</evidence>
<gene>
    <name evidence="2" type="ORF">EXE57_16125</name>
</gene>
<evidence type="ECO:0008006" key="4">
    <source>
        <dbReference type="Google" id="ProtNLM"/>
    </source>
</evidence>
<dbReference type="GO" id="GO:0006596">
    <property type="term" value="P:polyamine biosynthetic process"/>
    <property type="evidence" value="ECO:0007669"/>
    <property type="project" value="UniProtKB-KW"/>
</dbReference>
<sequence>MPTLPGFLPAQRAGLGTSLRELWLWTVDGLRRQQRHTSRSPRLHRPHDVREALLVEYVEVARAESERGELVLRERREEGGPAFLELRANGVFVMDNAEFTSEEALASAALELVDTPRQVLVGGMGLGFTMHRVLADPRVERCTVVEIEEALVGWMRDGTVPHGQTMLADERAHVVVADVTDALAEAAPTSYDLVLLDVDNGPSFLVHESNARLYESDSLGDARRVLRPGGALVVWSMDRAPELLGAMAGVFDDVAAQPRAVRLQERDEEYWLLTGRVR</sequence>
<dbReference type="SUPFAM" id="SSF53335">
    <property type="entry name" value="S-adenosyl-L-methionine-dependent methyltransferases"/>
    <property type="match status" value="1"/>
</dbReference>
<proteinExistence type="predicted"/>
<keyword evidence="3" id="KW-1185">Reference proteome</keyword>
<evidence type="ECO:0000313" key="2">
    <source>
        <dbReference type="EMBL" id="QBR93630.1"/>
    </source>
</evidence>